<sequence>MDLWWNSLLDIIPLPILIGMFIWTFSMCFFSLFLFLFLFLLHKRSSSLAELVSVKEFSKMEINGTSGFSCDSLLLMSGETTRNDIEDTISSFYLKNSNYLKENRKISSLPSIKLCPLINENRQINTLPQLATRRSIVRDLTSVSNSFNDKKIHQSIDSLFSKDSLIE</sequence>
<evidence type="ECO:0000256" key="1">
    <source>
        <dbReference type="SAM" id="Phobius"/>
    </source>
</evidence>
<keyword evidence="1" id="KW-0472">Membrane</keyword>
<dbReference type="Proteomes" id="UP000663887">
    <property type="component" value="Unassembled WGS sequence"/>
</dbReference>
<feature type="transmembrane region" description="Helical" evidence="1">
    <location>
        <begin position="12"/>
        <end position="41"/>
    </location>
</feature>
<reference evidence="4" key="1">
    <citation type="submission" date="2021-02" db="EMBL/GenBank/DDBJ databases">
        <authorList>
            <person name="Nowell W R."/>
        </authorList>
    </citation>
    <scope>NUCLEOTIDE SEQUENCE</scope>
</reference>
<evidence type="ECO:0000313" key="2">
    <source>
        <dbReference type="EMBL" id="CAF1355908.1"/>
    </source>
</evidence>
<dbReference type="Proteomes" id="UP000663855">
    <property type="component" value="Unassembled WGS sequence"/>
</dbReference>
<dbReference type="EMBL" id="CAJOBF010004206">
    <property type="protein sequence ID" value="CAF4128478.1"/>
    <property type="molecule type" value="Genomic_DNA"/>
</dbReference>
<evidence type="ECO:0000313" key="10">
    <source>
        <dbReference type="Proteomes" id="UP000663824"/>
    </source>
</evidence>
<evidence type="ECO:0000313" key="8">
    <source>
        <dbReference type="EMBL" id="CAF3871779.1"/>
    </source>
</evidence>
<dbReference type="Proteomes" id="UP000676336">
    <property type="component" value="Unassembled WGS sequence"/>
</dbReference>
<dbReference type="EMBL" id="CAJNRG010018409">
    <property type="protein sequence ID" value="CAF2257208.1"/>
    <property type="molecule type" value="Genomic_DNA"/>
</dbReference>
<dbReference type="Proteomes" id="UP000663824">
    <property type="component" value="Unassembled WGS sequence"/>
</dbReference>
<evidence type="ECO:0000313" key="3">
    <source>
        <dbReference type="EMBL" id="CAF1548173.1"/>
    </source>
</evidence>
<dbReference type="OrthoDB" id="10039734at2759"/>
<proteinExistence type="predicted"/>
<dbReference type="Proteomes" id="UP000663834">
    <property type="component" value="Unassembled WGS sequence"/>
</dbReference>
<dbReference type="AlphaFoldDB" id="A0A816MI75"/>
<dbReference type="Proteomes" id="UP000681720">
    <property type="component" value="Unassembled WGS sequence"/>
</dbReference>
<comment type="caution">
    <text evidence="4">The sequence shown here is derived from an EMBL/GenBank/DDBJ whole genome shotgun (WGS) entry which is preliminary data.</text>
</comment>
<dbReference type="Proteomes" id="UP000663842">
    <property type="component" value="Unassembled WGS sequence"/>
</dbReference>
<dbReference type="EMBL" id="CAJOBJ010000982">
    <property type="protein sequence ID" value="CAF3855017.1"/>
    <property type="molecule type" value="Genomic_DNA"/>
</dbReference>
<dbReference type="EMBL" id="CAJNOW010002546">
    <property type="protein sequence ID" value="CAF1355908.1"/>
    <property type="molecule type" value="Genomic_DNA"/>
</dbReference>
<evidence type="ECO:0000313" key="4">
    <source>
        <dbReference type="EMBL" id="CAF1998625.1"/>
    </source>
</evidence>
<evidence type="ECO:0000313" key="5">
    <source>
        <dbReference type="EMBL" id="CAF2257208.1"/>
    </source>
</evidence>
<evidence type="ECO:0000313" key="6">
    <source>
        <dbReference type="EMBL" id="CAF3855017.1"/>
    </source>
</evidence>
<organism evidence="4 10">
    <name type="scientific">Rotaria magnacalcarata</name>
    <dbReference type="NCBI Taxonomy" id="392030"/>
    <lineage>
        <taxon>Eukaryota</taxon>
        <taxon>Metazoa</taxon>
        <taxon>Spiralia</taxon>
        <taxon>Gnathifera</taxon>
        <taxon>Rotifera</taxon>
        <taxon>Eurotatoria</taxon>
        <taxon>Bdelloidea</taxon>
        <taxon>Philodinida</taxon>
        <taxon>Philodinidae</taxon>
        <taxon>Rotaria</taxon>
    </lineage>
</organism>
<name>A0A816MI75_9BILA</name>
<protein>
    <submittedName>
        <fullName evidence="4">Uncharacterized protein</fullName>
    </submittedName>
</protein>
<dbReference type="EMBL" id="CAJOBI010001202">
    <property type="protein sequence ID" value="CAF3868783.1"/>
    <property type="molecule type" value="Genomic_DNA"/>
</dbReference>
<dbReference type="EMBL" id="CAJNRE010002941">
    <property type="protein sequence ID" value="CAF1998625.1"/>
    <property type="molecule type" value="Genomic_DNA"/>
</dbReference>
<dbReference type="EMBL" id="CAJOBH010001754">
    <property type="protein sequence ID" value="CAF3871779.1"/>
    <property type="molecule type" value="Genomic_DNA"/>
</dbReference>
<evidence type="ECO:0000313" key="7">
    <source>
        <dbReference type="EMBL" id="CAF3868783.1"/>
    </source>
</evidence>
<dbReference type="Proteomes" id="UP000681967">
    <property type="component" value="Unassembled WGS sequence"/>
</dbReference>
<gene>
    <name evidence="8" type="ORF">BYL167_LOCUS6958</name>
    <name evidence="3" type="ORF">CJN711_LOCUS30203</name>
    <name evidence="6" type="ORF">GIL414_LOCUS4175</name>
    <name evidence="2" type="ORF">KQP761_LOCUS7479</name>
    <name evidence="4" type="ORF">MBJ925_LOCUS8124</name>
    <name evidence="7" type="ORF">SMN809_LOCUS4965</name>
    <name evidence="9" type="ORF">UXM345_LOCUS23848</name>
    <name evidence="5" type="ORF">XDN619_LOCUS35778</name>
</gene>
<keyword evidence="1" id="KW-1133">Transmembrane helix</keyword>
<accession>A0A816MI75</accession>
<evidence type="ECO:0000313" key="9">
    <source>
        <dbReference type="EMBL" id="CAF4128478.1"/>
    </source>
</evidence>
<dbReference type="EMBL" id="CAJNOV010014367">
    <property type="protein sequence ID" value="CAF1548173.1"/>
    <property type="molecule type" value="Genomic_DNA"/>
</dbReference>
<keyword evidence="1" id="KW-0812">Transmembrane</keyword>